<evidence type="ECO:0008006" key="3">
    <source>
        <dbReference type="Google" id="ProtNLM"/>
    </source>
</evidence>
<name>A0A2A6FNA4_9MICO</name>
<dbReference type="EMBL" id="NAEP01000069">
    <property type="protein sequence ID" value="PDQ34160.1"/>
    <property type="molecule type" value="Genomic_DNA"/>
</dbReference>
<dbReference type="Pfam" id="PF14367">
    <property type="entry name" value="DUF4411"/>
    <property type="match status" value="1"/>
</dbReference>
<dbReference type="InterPro" id="IPR016541">
    <property type="entry name" value="UCP008505"/>
</dbReference>
<evidence type="ECO:0000313" key="1">
    <source>
        <dbReference type="EMBL" id="PDQ34160.1"/>
    </source>
</evidence>
<proteinExistence type="predicted"/>
<dbReference type="AlphaFoldDB" id="A0A2A6FNA4"/>
<sequence>MYALDTNVFITSKNTHYGFDFAPGFWDWIDKAHTDGAICSLDKIKDELDAVQDDLTTWAAARVPLFLPMDQSTVASITQLAM</sequence>
<gene>
    <name evidence="1" type="ORF">B5766_13105</name>
</gene>
<accession>A0A2A6FNA4</accession>
<organism evidence="1 2">
    <name type="scientific">Candidatus Lumbricidiphila eiseniae</name>
    <dbReference type="NCBI Taxonomy" id="1969409"/>
    <lineage>
        <taxon>Bacteria</taxon>
        <taxon>Bacillati</taxon>
        <taxon>Actinomycetota</taxon>
        <taxon>Actinomycetes</taxon>
        <taxon>Micrococcales</taxon>
        <taxon>Microbacteriaceae</taxon>
        <taxon>Candidatus Lumbricidiphila</taxon>
    </lineage>
</organism>
<dbReference type="Proteomes" id="UP000219994">
    <property type="component" value="Unassembled WGS sequence"/>
</dbReference>
<reference evidence="2" key="1">
    <citation type="submission" date="2017-03" db="EMBL/GenBank/DDBJ databases">
        <authorList>
            <person name="Lund M.B."/>
        </authorList>
    </citation>
    <scope>NUCLEOTIDE SEQUENCE [LARGE SCALE GENOMIC DNA]</scope>
</reference>
<comment type="caution">
    <text evidence="1">The sequence shown here is derived from an EMBL/GenBank/DDBJ whole genome shotgun (WGS) entry which is preliminary data.</text>
</comment>
<evidence type="ECO:0000313" key="2">
    <source>
        <dbReference type="Proteomes" id="UP000219994"/>
    </source>
</evidence>
<protein>
    <recommendedName>
        <fullName evidence="3">DUF4411 family protein</fullName>
    </recommendedName>
</protein>